<dbReference type="Pfam" id="PF00089">
    <property type="entry name" value="Trypsin"/>
    <property type="match status" value="1"/>
</dbReference>
<keyword evidence="8" id="KW-1185">Reference proteome</keyword>
<dbReference type="PANTHER" id="PTHR24271:SF80">
    <property type="entry name" value="GRANZYME 3, TANDEM DUPLICATE 1-RELATED"/>
    <property type="match status" value="1"/>
</dbReference>
<protein>
    <recommendedName>
        <fullName evidence="5">trypsin</fullName>
        <ecNumber evidence="5">3.4.21.4</ecNumber>
    </recommendedName>
</protein>
<dbReference type="SUPFAM" id="SSF50494">
    <property type="entry name" value="Trypsin-like serine proteases"/>
    <property type="match status" value="1"/>
</dbReference>
<evidence type="ECO:0000313" key="7">
    <source>
        <dbReference type="Ensembl" id="ENSCCRP00010034870.1"/>
    </source>
</evidence>
<feature type="domain" description="Peptidase S1" evidence="6">
    <location>
        <begin position="36"/>
        <end position="271"/>
    </location>
</feature>
<dbReference type="GO" id="GO:0004252">
    <property type="term" value="F:serine-type endopeptidase activity"/>
    <property type="evidence" value="ECO:0007669"/>
    <property type="project" value="UniProtKB-EC"/>
</dbReference>
<dbReference type="Proteomes" id="UP000694427">
    <property type="component" value="Unplaced"/>
</dbReference>
<name>A0A8C1JQW9_CYPCA</name>
<reference evidence="7" key="1">
    <citation type="submission" date="2025-08" db="UniProtKB">
        <authorList>
            <consortium name="Ensembl"/>
        </authorList>
    </citation>
    <scope>IDENTIFICATION</scope>
</reference>
<sequence length="276" mass="31421">MLKLRLYFSVNNCTMFPYVFLLLIGLPLAGGMESSIIGGKEAIPYSKPYMASIQRGKYHTCGGMLIREDYVLTAAHCLNRSDFSSRDYFEVVLGAHNINKVERSQQRIPVIKYIRHPLFEQNNEKDYTYDIMLLKLKKKAKLNAFVKVMPLPKKNEKTPANVKCSIAGWGSKNPKTFQSSDVMQEVSLKLQENSKCKNMWQQYFNSEIMICSVSDGKHAFCKGDSGSPLICNAIPQGIASYTIEGDCTNTTYPQVYVKISYFLSWIKKKMKMNECC</sequence>
<dbReference type="PROSITE" id="PS50240">
    <property type="entry name" value="TRYPSIN_DOM"/>
    <property type="match status" value="1"/>
</dbReference>
<accession>A0A8C1JQW9</accession>
<reference evidence="7" key="2">
    <citation type="submission" date="2025-09" db="UniProtKB">
        <authorList>
            <consortium name="Ensembl"/>
        </authorList>
    </citation>
    <scope>IDENTIFICATION</scope>
</reference>
<dbReference type="GO" id="GO:0005576">
    <property type="term" value="C:extracellular region"/>
    <property type="evidence" value="ECO:0007669"/>
    <property type="project" value="UniProtKB-SubCell"/>
</dbReference>
<dbReference type="SMART" id="SM00020">
    <property type="entry name" value="Tryp_SPc"/>
    <property type="match status" value="1"/>
</dbReference>
<evidence type="ECO:0000256" key="4">
    <source>
        <dbReference type="ARBA" id="ARBA00036320"/>
    </source>
</evidence>
<proteinExistence type="predicted"/>
<comment type="catalytic activity">
    <reaction evidence="4">
        <text>Preferential cleavage: Arg-|-Xaa, Lys-|-Xaa.</text>
        <dbReference type="EC" id="3.4.21.4"/>
    </reaction>
</comment>
<dbReference type="AlphaFoldDB" id="A0A8C1JQW9"/>
<evidence type="ECO:0000256" key="5">
    <source>
        <dbReference type="ARBA" id="ARBA00038868"/>
    </source>
</evidence>
<dbReference type="InterPro" id="IPR018114">
    <property type="entry name" value="TRYPSIN_HIS"/>
</dbReference>
<dbReference type="GO" id="GO:0006508">
    <property type="term" value="P:proteolysis"/>
    <property type="evidence" value="ECO:0007669"/>
    <property type="project" value="InterPro"/>
</dbReference>
<dbReference type="InterPro" id="IPR043504">
    <property type="entry name" value="Peptidase_S1_PA_chymotrypsin"/>
</dbReference>
<dbReference type="CDD" id="cd00190">
    <property type="entry name" value="Tryp_SPc"/>
    <property type="match status" value="1"/>
</dbReference>
<dbReference type="PANTHER" id="PTHR24271">
    <property type="entry name" value="KALLIKREIN-RELATED"/>
    <property type="match status" value="1"/>
</dbReference>
<dbReference type="Ensembl" id="ENSCCRT00010038239.1">
    <property type="protein sequence ID" value="ENSCCRP00010034870.1"/>
    <property type="gene ID" value="ENSCCRG00010014840.1"/>
</dbReference>
<evidence type="ECO:0000256" key="2">
    <source>
        <dbReference type="ARBA" id="ARBA00023145"/>
    </source>
</evidence>
<dbReference type="EC" id="3.4.21.4" evidence="5"/>
<organism evidence="7 8">
    <name type="scientific">Cyprinus carpio</name>
    <name type="common">Common carp</name>
    <dbReference type="NCBI Taxonomy" id="7962"/>
    <lineage>
        <taxon>Eukaryota</taxon>
        <taxon>Metazoa</taxon>
        <taxon>Chordata</taxon>
        <taxon>Craniata</taxon>
        <taxon>Vertebrata</taxon>
        <taxon>Euteleostomi</taxon>
        <taxon>Actinopterygii</taxon>
        <taxon>Neopterygii</taxon>
        <taxon>Teleostei</taxon>
        <taxon>Ostariophysi</taxon>
        <taxon>Cypriniformes</taxon>
        <taxon>Cyprinidae</taxon>
        <taxon>Cyprininae</taxon>
        <taxon>Cyprinus</taxon>
    </lineage>
</organism>
<dbReference type="InterPro" id="IPR009003">
    <property type="entry name" value="Peptidase_S1_PA"/>
</dbReference>
<comment type="subcellular location">
    <subcellularLocation>
        <location evidence="1">Secreted</location>
        <location evidence="1">Extracellular space</location>
    </subcellularLocation>
</comment>
<dbReference type="PRINTS" id="PR00722">
    <property type="entry name" value="CHYMOTRYPSIN"/>
</dbReference>
<keyword evidence="2" id="KW-0865">Zymogen</keyword>
<dbReference type="Gene3D" id="2.40.10.10">
    <property type="entry name" value="Trypsin-like serine proteases"/>
    <property type="match status" value="1"/>
</dbReference>
<evidence type="ECO:0000259" key="6">
    <source>
        <dbReference type="PROSITE" id="PS50240"/>
    </source>
</evidence>
<dbReference type="PROSITE" id="PS00134">
    <property type="entry name" value="TRYPSIN_HIS"/>
    <property type="match status" value="1"/>
</dbReference>
<evidence type="ECO:0000313" key="8">
    <source>
        <dbReference type="Proteomes" id="UP000694427"/>
    </source>
</evidence>
<dbReference type="InterPro" id="IPR001254">
    <property type="entry name" value="Trypsin_dom"/>
</dbReference>
<keyword evidence="3" id="KW-1015">Disulfide bond</keyword>
<dbReference type="InterPro" id="IPR001314">
    <property type="entry name" value="Peptidase_S1A"/>
</dbReference>
<evidence type="ECO:0000256" key="3">
    <source>
        <dbReference type="ARBA" id="ARBA00023157"/>
    </source>
</evidence>
<evidence type="ECO:0000256" key="1">
    <source>
        <dbReference type="ARBA" id="ARBA00004239"/>
    </source>
</evidence>
<dbReference type="FunFam" id="2.40.10.10:FF:000005">
    <property type="entry name" value="Serine protease 37"/>
    <property type="match status" value="1"/>
</dbReference>